<sequence length="118" mass="13587">MRRRNIVNYLLLPVITSLADLVRTMNCYYSNLIEGHDTHPIDIERALKNDYSKDAKKRNLQLEAKAHITVQQWIDTGALKGRAMTPDAIHEIHRRFCEALPPDLLMVKDQKVIPGALR</sequence>
<dbReference type="AlphaFoldDB" id="T1B9B8"/>
<protein>
    <submittedName>
        <fullName evidence="1">Filamentation induced by cAMP protein Fic</fullName>
    </submittedName>
</protein>
<reference evidence="1" key="1">
    <citation type="submission" date="2013-08" db="EMBL/GenBank/DDBJ databases">
        <authorList>
            <person name="Mendez C."/>
            <person name="Richter M."/>
            <person name="Ferrer M."/>
            <person name="Sanchez J."/>
        </authorList>
    </citation>
    <scope>NUCLEOTIDE SEQUENCE</scope>
</reference>
<dbReference type="Gene3D" id="1.10.3290.10">
    <property type="entry name" value="Fido-like domain"/>
    <property type="match status" value="1"/>
</dbReference>
<name>T1B9B8_9ZZZZ</name>
<feature type="non-terminal residue" evidence="1">
    <location>
        <position position="118"/>
    </location>
</feature>
<gene>
    <name evidence="1" type="ORF">B2A_07168</name>
</gene>
<reference evidence="1" key="2">
    <citation type="journal article" date="2014" name="ISME J.">
        <title>Microbial stratification in low pH oxic and suboxic macroscopic growths along an acid mine drainage.</title>
        <authorList>
            <person name="Mendez-Garcia C."/>
            <person name="Mesa V."/>
            <person name="Sprenger R.R."/>
            <person name="Richter M."/>
            <person name="Diez M.S."/>
            <person name="Solano J."/>
            <person name="Bargiela R."/>
            <person name="Golyshina O.V."/>
            <person name="Manteca A."/>
            <person name="Ramos J.L."/>
            <person name="Gallego J.R."/>
            <person name="Llorente I."/>
            <person name="Martins Dos Santos V.A."/>
            <person name="Jensen O.N."/>
            <person name="Pelaez A.I."/>
            <person name="Sanchez J."/>
            <person name="Ferrer M."/>
        </authorList>
    </citation>
    <scope>NUCLEOTIDE SEQUENCE</scope>
</reference>
<comment type="caution">
    <text evidence="1">The sequence shown here is derived from an EMBL/GenBank/DDBJ whole genome shotgun (WGS) entry which is preliminary data.</text>
</comment>
<evidence type="ECO:0000313" key="1">
    <source>
        <dbReference type="EMBL" id="EQD50830.1"/>
    </source>
</evidence>
<dbReference type="EMBL" id="AUZZ01005127">
    <property type="protein sequence ID" value="EQD50830.1"/>
    <property type="molecule type" value="Genomic_DNA"/>
</dbReference>
<proteinExistence type="predicted"/>
<dbReference type="InterPro" id="IPR036597">
    <property type="entry name" value="Fido-like_dom_sf"/>
</dbReference>
<organism evidence="1">
    <name type="scientific">mine drainage metagenome</name>
    <dbReference type="NCBI Taxonomy" id="410659"/>
    <lineage>
        <taxon>unclassified sequences</taxon>
        <taxon>metagenomes</taxon>
        <taxon>ecological metagenomes</taxon>
    </lineage>
</organism>
<accession>T1B9B8</accession>